<dbReference type="Proteomes" id="UP001190700">
    <property type="component" value="Unassembled WGS sequence"/>
</dbReference>
<evidence type="ECO:0000313" key="1">
    <source>
        <dbReference type="EMBL" id="KAK3254291.1"/>
    </source>
</evidence>
<sequence length="225" mass="23788">QLLVGCGVAATWPRQPAGRGPRWDVEGQLECGRSAGMWKDPNVEGQLRCGRRGAHLRAVGGLWECLRAVGGLWGLICGRWGVCGGSSAGRWGLWGLISAGGGGLWETHLRGRWGSMGLISAGGGVCGGSSAAGGGGLRGLVCEGRWGVYGDECVQYNPKKESTAVFAEVIGISASWVETYAQLVDTNFDDVFAADPYYQTTGAPRLESVAVYSDLRHTIEQIDIK</sequence>
<keyword evidence="2" id="KW-1185">Reference proteome</keyword>
<gene>
    <name evidence="1" type="ORF">CYMTET_36491</name>
</gene>
<dbReference type="AlphaFoldDB" id="A0AAE0CFY5"/>
<organism evidence="1 2">
    <name type="scientific">Cymbomonas tetramitiformis</name>
    <dbReference type="NCBI Taxonomy" id="36881"/>
    <lineage>
        <taxon>Eukaryota</taxon>
        <taxon>Viridiplantae</taxon>
        <taxon>Chlorophyta</taxon>
        <taxon>Pyramimonadophyceae</taxon>
        <taxon>Pyramimonadales</taxon>
        <taxon>Pyramimonadaceae</taxon>
        <taxon>Cymbomonas</taxon>
    </lineage>
</organism>
<protein>
    <submittedName>
        <fullName evidence="1">Uncharacterized protein</fullName>
    </submittedName>
</protein>
<evidence type="ECO:0000313" key="2">
    <source>
        <dbReference type="Proteomes" id="UP001190700"/>
    </source>
</evidence>
<feature type="non-terminal residue" evidence="1">
    <location>
        <position position="225"/>
    </location>
</feature>
<feature type="non-terminal residue" evidence="1">
    <location>
        <position position="1"/>
    </location>
</feature>
<proteinExistence type="predicted"/>
<accession>A0AAE0CFY5</accession>
<comment type="caution">
    <text evidence="1">The sequence shown here is derived from an EMBL/GenBank/DDBJ whole genome shotgun (WGS) entry which is preliminary data.</text>
</comment>
<reference evidence="1 2" key="1">
    <citation type="journal article" date="2015" name="Genome Biol. Evol.">
        <title>Comparative Genomics of a Bacterivorous Green Alga Reveals Evolutionary Causalities and Consequences of Phago-Mixotrophic Mode of Nutrition.</title>
        <authorList>
            <person name="Burns J.A."/>
            <person name="Paasch A."/>
            <person name="Narechania A."/>
            <person name="Kim E."/>
        </authorList>
    </citation>
    <scope>NUCLEOTIDE SEQUENCE [LARGE SCALE GENOMIC DNA]</scope>
    <source>
        <strain evidence="1 2">PLY_AMNH</strain>
    </source>
</reference>
<dbReference type="EMBL" id="LGRX02023797">
    <property type="protein sequence ID" value="KAK3254291.1"/>
    <property type="molecule type" value="Genomic_DNA"/>
</dbReference>
<name>A0AAE0CFY5_9CHLO</name>